<dbReference type="Proteomes" id="UP000177390">
    <property type="component" value="Unassembled WGS sequence"/>
</dbReference>
<protein>
    <submittedName>
        <fullName evidence="1">Uncharacterized protein</fullName>
    </submittedName>
</protein>
<reference evidence="1 2" key="1">
    <citation type="journal article" date="2016" name="Nat. Commun.">
        <title>Thousands of microbial genomes shed light on interconnected biogeochemical processes in an aquifer system.</title>
        <authorList>
            <person name="Anantharaman K."/>
            <person name="Brown C.T."/>
            <person name="Hug L.A."/>
            <person name="Sharon I."/>
            <person name="Castelle C.J."/>
            <person name="Probst A.J."/>
            <person name="Thomas B.C."/>
            <person name="Singh A."/>
            <person name="Wilkins M.J."/>
            <person name="Karaoz U."/>
            <person name="Brodie E.L."/>
            <person name="Williams K.H."/>
            <person name="Hubbard S.S."/>
            <person name="Banfield J.F."/>
        </authorList>
    </citation>
    <scope>NUCLEOTIDE SEQUENCE [LARGE SCALE GENOMIC DNA]</scope>
</reference>
<accession>A0A1F5EV14</accession>
<evidence type="ECO:0000313" key="2">
    <source>
        <dbReference type="Proteomes" id="UP000177390"/>
    </source>
</evidence>
<evidence type="ECO:0000313" key="1">
    <source>
        <dbReference type="EMBL" id="OGD71238.1"/>
    </source>
</evidence>
<organism evidence="1 2">
    <name type="scientific">Candidatus Collierbacteria bacterium RIFCSPHIGHO2_02_FULL_49_10</name>
    <dbReference type="NCBI Taxonomy" id="1817723"/>
    <lineage>
        <taxon>Bacteria</taxon>
        <taxon>Candidatus Collieribacteriota</taxon>
    </lineage>
</organism>
<gene>
    <name evidence="1" type="ORF">A3D09_03575</name>
</gene>
<proteinExistence type="predicted"/>
<comment type="caution">
    <text evidence="1">The sequence shown here is derived from an EMBL/GenBank/DDBJ whole genome shotgun (WGS) entry which is preliminary data.</text>
</comment>
<name>A0A1F5EV14_9BACT</name>
<dbReference type="AlphaFoldDB" id="A0A1F5EV14"/>
<dbReference type="EMBL" id="MFAH01000032">
    <property type="protein sequence ID" value="OGD71238.1"/>
    <property type="molecule type" value="Genomic_DNA"/>
</dbReference>
<sequence>MARYELVQLFDPKKPRTELDLGGTRRPFKLETTGGSGFLVTVQDDNGARAEIDVLYGPEVLFMASLSQCLTGSYDYEGNLIMLTFEIGRLFEKLPPEVKWDMEPETMELTRALVESGGEIFIEIDLRDGLASGDRGGWVQLIVGDEVEKEDEGIGGYELVDGKDAGLGSVTLGDNEVGWFGKVYFLIQSKDGVLSISIGGEKKMVTTKLYRQMNPNLIDLVKKPTGALRLLASLQPQKKG</sequence>